<evidence type="ECO:0000313" key="1">
    <source>
        <dbReference type="EMBL" id="ALA62415.1"/>
    </source>
</evidence>
<organism evidence="1 2">
    <name type="scientific">Turkeypox virus</name>
    <dbReference type="NCBI Taxonomy" id="336486"/>
    <lineage>
        <taxon>Viruses</taxon>
        <taxon>Varidnaviria</taxon>
        <taxon>Bamfordvirae</taxon>
        <taxon>Nucleocytoviricota</taxon>
        <taxon>Pokkesviricetes</taxon>
        <taxon>Chitovirales</taxon>
        <taxon>Poxviridae</taxon>
        <taxon>Chordopoxvirinae</taxon>
        <taxon>Avipoxvirus</taxon>
        <taxon>Avipoxvirus turkeypox</taxon>
    </lineage>
</organism>
<dbReference type="EMBL" id="KP728110">
    <property type="protein sequence ID" value="ALA62415.1"/>
    <property type="molecule type" value="Genomic_DNA"/>
</dbReference>
<keyword evidence="2" id="KW-1185">Reference proteome</keyword>
<proteinExistence type="predicted"/>
<name>A0A0M3ZJJ1_9POXV</name>
<dbReference type="GeneID" id="26122731"/>
<dbReference type="OrthoDB" id="27351at10239"/>
<accession>A0A0M3ZJJ1</accession>
<sequence>MDSERLLYCYEDLEDYTQNELNTILKYDGISPCYFGKCTSSNVYPPDMSLISYYNIEEMCGLYTKFLEDHHILFVETSLLDPEVLDHIMSHFIAHLDFIKHTKLNRKAICKKIINKEFKKNKN</sequence>
<dbReference type="RefSeq" id="YP_009177062.1">
    <property type="nucleotide sequence ID" value="NC_028238.1"/>
</dbReference>
<dbReference type="Proteomes" id="UP000142477">
    <property type="component" value="Segment"/>
</dbReference>
<evidence type="ECO:0000313" key="2">
    <source>
        <dbReference type="Proteomes" id="UP000142477"/>
    </source>
</evidence>
<protein>
    <submittedName>
        <fullName evidence="1">Uncharacterized protein</fullName>
    </submittedName>
</protein>
<reference evidence="1 2" key="1">
    <citation type="journal article" date="2015" name="Infect. Genet. Evol.">
        <title>Unique genomic organization of a novel Avipoxvirus detected in turkey (Meleagris gallopavo).</title>
        <authorList>
            <person name="Banyai K."/>
            <person name="Palya V."/>
            <person name="Denes B."/>
            <person name="Glavits R."/>
            <person name="Ivanics E."/>
            <person name="Horvath B."/>
            <person name="Farkas S.L."/>
            <person name="Marton S."/>
            <person name="Balint A."/>
            <person name="Gyuranecz M."/>
            <person name="Erdelyi K."/>
            <person name="Dan A."/>
        </authorList>
    </citation>
    <scope>NUCLEOTIDE SEQUENCE [LARGE SCALE GENOMIC DNA]</scope>
    <source>
        <strain evidence="1 2">TKPV-HU1124/2011</strain>
    </source>
</reference>
<dbReference type="KEGG" id="vg:26122731"/>